<proteinExistence type="predicted"/>
<protein>
    <submittedName>
        <fullName evidence="1 2">Uncharacterized protein</fullName>
    </submittedName>
</protein>
<sequence length="58" mass="6268">IVNKTDKLEAAVLNTQPDIIAVTETWLSDSILDCEITPPNYTILRKDRGSRGGGAAIL</sequence>
<reference evidence="2" key="2">
    <citation type="submission" date="2020-05" db="UniProtKB">
        <authorList>
            <consortium name="EnsemblMetazoa"/>
        </authorList>
    </citation>
    <scope>IDENTIFICATION</scope>
    <source>
        <strain evidence="2">wikel</strain>
    </source>
</reference>
<dbReference type="VEuPathDB" id="VectorBase:ISCW013877"/>
<keyword evidence="3" id="KW-1185">Reference proteome</keyword>
<dbReference type="Gene3D" id="3.60.10.10">
    <property type="entry name" value="Endonuclease/exonuclease/phosphatase"/>
    <property type="match status" value="1"/>
</dbReference>
<accession>B7QIJ2</accession>
<dbReference type="InterPro" id="IPR036691">
    <property type="entry name" value="Endo/exonu/phosph_ase_sf"/>
</dbReference>
<feature type="non-terminal residue" evidence="1">
    <location>
        <position position="58"/>
    </location>
</feature>
<dbReference type="VEuPathDB" id="VectorBase:ISCI013877"/>
<evidence type="ECO:0000313" key="3">
    <source>
        <dbReference type="Proteomes" id="UP000001555"/>
    </source>
</evidence>
<dbReference type="InParanoid" id="B7QIJ2"/>
<evidence type="ECO:0000313" key="1">
    <source>
        <dbReference type="EMBL" id="EEC18664.1"/>
    </source>
</evidence>
<dbReference type="AlphaFoldDB" id="B7QIJ2"/>
<evidence type="ECO:0000313" key="2">
    <source>
        <dbReference type="EnsemblMetazoa" id="ISCW013877-PA"/>
    </source>
</evidence>
<dbReference type="PaxDb" id="6945-B7QIJ2"/>
<dbReference type="HOGENOM" id="CLU_204800_0_0_1"/>
<dbReference type="EnsemblMetazoa" id="ISCW013877-RA">
    <property type="protein sequence ID" value="ISCW013877-PA"/>
    <property type="gene ID" value="ISCW013877"/>
</dbReference>
<name>B7QIJ2_IXOSC</name>
<dbReference type="Proteomes" id="UP000001555">
    <property type="component" value="Unassembled WGS sequence"/>
</dbReference>
<gene>
    <name evidence="1" type="ORF">IscW_ISCW013877</name>
</gene>
<organism>
    <name type="scientific">Ixodes scapularis</name>
    <name type="common">Black-legged tick</name>
    <name type="synonym">Deer tick</name>
    <dbReference type="NCBI Taxonomy" id="6945"/>
    <lineage>
        <taxon>Eukaryota</taxon>
        <taxon>Metazoa</taxon>
        <taxon>Ecdysozoa</taxon>
        <taxon>Arthropoda</taxon>
        <taxon>Chelicerata</taxon>
        <taxon>Arachnida</taxon>
        <taxon>Acari</taxon>
        <taxon>Parasitiformes</taxon>
        <taxon>Ixodida</taxon>
        <taxon>Ixodoidea</taxon>
        <taxon>Ixodidae</taxon>
        <taxon>Ixodinae</taxon>
        <taxon>Ixodes</taxon>
    </lineage>
</organism>
<feature type="non-terminal residue" evidence="1">
    <location>
        <position position="1"/>
    </location>
</feature>
<reference evidence="1 3" key="1">
    <citation type="submission" date="2008-03" db="EMBL/GenBank/DDBJ databases">
        <title>Annotation of Ixodes scapularis.</title>
        <authorList>
            <consortium name="Ixodes scapularis Genome Project Consortium"/>
            <person name="Caler E."/>
            <person name="Hannick L.I."/>
            <person name="Bidwell S."/>
            <person name="Joardar V."/>
            <person name="Thiagarajan M."/>
            <person name="Amedeo P."/>
            <person name="Galinsky K.J."/>
            <person name="Schobel S."/>
            <person name="Inman J."/>
            <person name="Hostetler J."/>
            <person name="Miller J."/>
            <person name="Hammond M."/>
            <person name="Megy K."/>
            <person name="Lawson D."/>
            <person name="Kodira C."/>
            <person name="Sutton G."/>
            <person name="Meyer J."/>
            <person name="Hill C.A."/>
            <person name="Birren B."/>
            <person name="Nene V."/>
            <person name="Collins F."/>
            <person name="Alarcon-Chaidez F."/>
            <person name="Wikel S."/>
            <person name="Strausberg R."/>
        </authorList>
    </citation>
    <scope>NUCLEOTIDE SEQUENCE [LARGE SCALE GENOMIC DNA]</scope>
    <source>
        <strain evidence="3">Wikel</strain>
        <strain evidence="1">Wikel colony</strain>
    </source>
</reference>
<dbReference type="EMBL" id="ABJB011107626">
    <property type="status" value="NOT_ANNOTATED_CDS"/>
    <property type="molecule type" value="Genomic_DNA"/>
</dbReference>
<dbReference type="EMBL" id="DS946412">
    <property type="protein sequence ID" value="EEC18664.1"/>
    <property type="molecule type" value="Genomic_DNA"/>
</dbReference>